<dbReference type="Proteomes" id="UP000663879">
    <property type="component" value="Unassembled WGS sequence"/>
</dbReference>
<evidence type="ECO:0000313" key="3">
    <source>
        <dbReference type="Proteomes" id="UP000663879"/>
    </source>
</evidence>
<name>A0A813TWH5_9BILA</name>
<protein>
    <submittedName>
        <fullName evidence="2">Uncharacterized protein</fullName>
    </submittedName>
</protein>
<reference evidence="2" key="1">
    <citation type="submission" date="2021-02" db="EMBL/GenBank/DDBJ databases">
        <authorList>
            <person name="Nowell W R."/>
        </authorList>
    </citation>
    <scope>NUCLEOTIDE SEQUENCE</scope>
    <source>
        <strain evidence="2">Ploen Becks lab</strain>
    </source>
</reference>
<evidence type="ECO:0000256" key="1">
    <source>
        <dbReference type="SAM" id="MobiDB-lite"/>
    </source>
</evidence>
<dbReference type="OrthoDB" id="10536056at2759"/>
<accession>A0A813TWH5</accession>
<comment type="caution">
    <text evidence="2">The sequence shown here is derived from an EMBL/GenBank/DDBJ whole genome shotgun (WGS) entry which is preliminary data.</text>
</comment>
<gene>
    <name evidence="2" type="ORF">OXX778_LOCUS7386</name>
</gene>
<proteinExistence type="predicted"/>
<feature type="non-terminal residue" evidence="2">
    <location>
        <position position="1"/>
    </location>
</feature>
<feature type="compositionally biased region" description="Polar residues" evidence="1">
    <location>
        <begin position="518"/>
        <end position="528"/>
    </location>
</feature>
<dbReference type="EMBL" id="CAJNOC010000940">
    <property type="protein sequence ID" value="CAF0819430.1"/>
    <property type="molecule type" value="Genomic_DNA"/>
</dbReference>
<organism evidence="2 3">
    <name type="scientific">Brachionus calyciflorus</name>
    <dbReference type="NCBI Taxonomy" id="104777"/>
    <lineage>
        <taxon>Eukaryota</taxon>
        <taxon>Metazoa</taxon>
        <taxon>Spiralia</taxon>
        <taxon>Gnathifera</taxon>
        <taxon>Rotifera</taxon>
        <taxon>Eurotatoria</taxon>
        <taxon>Monogononta</taxon>
        <taxon>Pseudotrocha</taxon>
        <taxon>Ploima</taxon>
        <taxon>Brachionidae</taxon>
        <taxon>Brachionus</taxon>
    </lineage>
</organism>
<dbReference type="AlphaFoldDB" id="A0A813TWH5"/>
<feature type="region of interest" description="Disordered" evidence="1">
    <location>
        <begin position="515"/>
        <end position="555"/>
    </location>
</feature>
<sequence>MSVQEQEKNDREKLNLDEFVTKNQLPCFCEVNIADADIDNVEYDQEELYLYRQFEIDCIFAKCYSNILETFLLHHRPSYVPSESELNLTINNQTSDMKYLFSDIISIPYNYHGLFEIFSSNSTKSDGILDHEKDIVSLMTRIRKPKLYYVSKDMKVYEMTPFKNIDDSINMSRKWINVSKGSIVKICRVVSIDYEDTTSSFLKQFNKIFCCKRRKTKTEVAIELKIVEDFDEILHESNYDSESDNLKKKFDSRHTHARLSRANIQTKAYFLPVYEKTGLNEEIDLIPISSIVKNQKLKLNSLQLSKNFASDNLTNDLIEVKLYEENPFKPTKNSFQNNPKEITELLQDNQHLEFEKYISIYHLIQYRPNCKIIVGFSFTKQALVFLPAKPINIGLNKKCFYSKINEKNRQNSEYFNLKLKEIFVETAEIEISRFAHNLNKIETFAFKKKNFEGLEMNEIEKFLAKPTHKKEHLIKHFSDFAYSDKTTFKFDDSLKRSESSSSAIQLKTDKQKYKTLPFNHSSQSSTYKENSEETDLNIQENLERNDHLENLQYNQ</sequence>
<keyword evidence="3" id="KW-1185">Reference proteome</keyword>
<evidence type="ECO:0000313" key="2">
    <source>
        <dbReference type="EMBL" id="CAF0819430.1"/>
    </source>
</evidence>